<evidence type="ECO:0008006" key="4">
    <source>
        <dbReference type="Google" id="ProtNLM"/>
    </source>
</evidence>
<gene>
    <name evidence="2" type="ORF">DB88DRAFT_478877</name>
</gene>
<name>A0AAD9L9Q0_PAPLA</name>
<keyword evidence="3" id="KW-1185">Reference proteome</keyword>
<evidence type="ECO:0000256" key="1">
    <source>
        <dbReference type="SAM" id="MobiDB-lite"/>
    </source>
</evidence>
<reference evidence="2" key="1">
    <citation type="submission" date="2023-02" db="EMBL/GenBank/DDBJ databases">
        <title>Identification and recombinant expression of a fungal hydrolase from Papiliotrema laurentii that hydrolyzes apple cutin and clears colloidal polyester polyurethane.</title>
        <authorList>
            <consortium name="DOE Joint Genome Institute"/>
            <person name="Roman V.A."/>
            <person name="Bojanowski C."/>
            <person name="Crable B.R."/>
            <person name="Wagner D.N."/>
            <person name="Hung C.S."/>
            <person name="Nadeau L.J."/>
            <person name="Schratz L."/>
            <person name="Haridas S."/>
            <person name="Pangilinan J."/>
            <person name="Lipzen A."/>
            <person name="Na H."/>
            <person name="Yan M."/>
            <person name="Ng V."/>
            <person name="Grigoriev I.V."/>
            <person name="Spatafora J.W."/>
            <person name="Barlow D."/>
            <person name="Biffinger J."/>
            <person name="Kelley-Loughnane N."/>
            <person name="Varaljay V.A."/>
            <person name="Crookes-Goodson W.J."/>
        </authorList>
    </citation>
    <scope>NUCLEOTIDE SEQUENCE</scope>
    <source>
        <strain evidence="2">5307AH</strain>
    </source>
</reference>
<dbReference type="GO" id="GO:0017109">
    <property type="term" value="C:glutamate-cysteine ligase complex"/>
    <property type="evidence" value="ECO:0007669"/>
    <property type="project" value="TreeGrafter"/>
</dbReference>
<dbReference type="AlphaFoldDB" id="A0AAD9L9Q0"/>
<evidence type="ECO:0000313" key="2">
    <source>
        <dbReference type="EMBL" id="KAK1927682.1"/>
    </source>
</evidence>
<feature type="region of interest" description="Disordered" evidence="1">
    <location>
        <begin position="75"/>
        <end position="106"/>
    </location>
</feature>
<evidence type="ECO:0000313" key="3">
    <source>
        <dbReference type="Proteomes" id="UP001182556"/>
    </source>
</evidence>
<dbReference type="GO" id="GO:0006750">
    <property type="term" value="P:glutathione biosynthetic process"/>
    <property type="evidence" value="ECO:0007669"/>
    <property type="project" value="InterPro"/>
</dbReference>
<dbReference type="PANTHER" id="PTHR13295">
    <property type="entry name" value="GLUTAMATE CYSTEINE LIGASE REGULATORY SUBUNIT"/>
    <property type="match status" value="1"/>
</dbReference>
<dbReference type="InterPro" id="IPR032963">
    <property type="entry name" value="Gclm"/>
</dbReference>
<sequence>MTPPSILLLTTSQAPLAIRFPRPHKPTLNLPVLVHRSLHSALDAIPPSVQTDSTLASVVIPHPDTLVKHDVPIRHRHPSAHSPLGPDDVNAVSQPEASSGQGDELEAETTVKVHLVGAASAETRAEWVRDALEALETLKGLSEVDTLLVGFKGIDYKGKRTAAADFFGCGAEGLTSDVAPTVTEEAARDARAVWELLRQNVDGKKVKEIGTLYLPLNVLRDLSESSRAPKVNSLDTPDCHSLPKEYTGFAKERGIQLWAGGGGEGSDPLPDADLHNLLNEFVAVLPLTKVAGHGANRVNGNATAEESQPLSEPIPLREDGLKYDESAKRGVAVRWVLGYTLVSKSRNVLKDKGYIIAADVLP</sequence>
<accession>A0AAD9L9Q0</accession>
<organism evidence="2 3">
    <name type="scientific">Papiliotrema laurentii</name>
    <name type="common">Cryptococcus laurentii</name>
    <dbReference type="NCBI Taxonomy" id="5418"/>
    <lineage>
        <taxon>Eukaryota</taxon>
        <taxon>Fungi</taxon>
        <taxon>Dikarya</taxon>
        <taxon>Basidiomycota</taxon>
        <taxon>Agaricomycotina</taxon>
        <taxon>Tremellomycetes</taxon>
        <taxon>Tremellales</taxon>
        <taxon>Rhynchogastremaceae</taxon>
        <taxon>Papiliotrema</taxon>
    </lineage>
</organism>
<feature type="compositionally biased region" description="Polar residues" evidence="1">
    <location>
        <begin position="91"/>
        <end position="101"/>
    </location>
</feature>
<comment type="caution">
    <text evidence="2">The sequence shown here is derived from an EMBL/GenBank/DDBJ whole genome shotgun (WGS) entry which is preliminary data.</text>
</comment>
<dbReference type="Proteomes" id="UP001182556">
    <property type="component" value="Unassembled WGS sequence"/>
</dbReference>
<dbReference type="PANTHER" id="PTHR13295:SF4">
    <property type="entry name" value="GLUTAMATE--CYSTEINE LIGASE REGULATORY SUBUNIT"/>
    <property type="match status" value="1"/>
</dbReference>
<protein>
    <recommendedName>
        <fullName evidence="4">GCS light chain</fullName>
    </recommendedName>
</protein>
<proteinExistence type="predicted"/>
<dbReference type="GO" id="GO:0035226">
    <property type="term" value="F:glutamate-cysteine ligase catalytic subunit binding"/>
    <property type="evidence" value="ECO:0007669"/>
    <property type="project" value="InterPro"/>
</dbReference>
<dbReference type="GO" id="GO:0030234">
    <property type="term" value="F:enzyme regulator activity"/>
    <property type="evidence" value="ECO:0007669"/>
    <property type="project" value="TreeGrafter"/>
</dbReference>
<dbReference type="EMBL" id="JAODAN010000001">
    <property type="protein sequence ID" value="KAK1927682.1"/>
    <property type="molecule type" value="Genomic_DNA"/>
</dbReference>